<gene>
    <name evidence="4" type="ORF">CMV_000325</name>
</gene>
<organism evidence="4 5">
    <name type="scientific">Castanea mollissima</name>
    <name type="common">Chinese chestnut</name>
    <dbReference type="NCBI Taxonomy" id="60419"/>
    <lineage>
        <taxon>Eukaryota</taxon>
        <taxon>Viridiplantae</taxon>
        <taxon>Streptophyta</taxon>
        <taxon>Embryophyta</taxon>
        <taxon>Tracheophyta</taxon>
        <taxon>Spermatophyta</taxon>
        <taxon>Magnoliopsida</taxon>
        <taxon>eudicotyledons</taxon>
        <taxon>Gunneridae</taxon>
        <taxon>Pentapetalae</taxon>
        <taxon>rosids</taxon>
        <taxon>fabids</taxon>
        <taxon>Fagales</taxon>
        <taxon>Fagaceae</taxon>
        <taxon>Castanea</taxon>
    </lineage>
</organism>
<dbReference type="Pfam" id="PF01535">
    <property type="entry name" value="PPR"/>
    <property type="match status" value="4"/>
</dbReference>
<evidence type="ECO:0000256" key="3">
    <source>
        <dbReference type="PROSITE-ProRule" id="PRU00708"/>
    </source>
</evidence>
<dbReference type="PANTHER" id="PTHR45717:SF13">
    <property type="entry name" value="OS02G0796400 PROTEIN"/>
    <property type="match status" value="1"/>
</dbReference>
<evidence type="ECO:0000313" key="4">
    <source>
        <dbReference type="EMBL" id="KAF3976501.1"/>
    </source>
</evidence>
<dbReference type="InterPro" id="IPR002885">
    <property type="entry name" value="PPR_rpt"/>
</dbReference>
<evidence type="ECO:0000256" key="1">
    <source>
        <dbReference type="ARBA" id="ARBA00007626"/>
    </source>
</evidence>
<dbReference type="InterPro" id="IPR011990">
    <property type="entry name" value="TPR-like_helical_dom_sf"/>
</dbReference>
<comment type="similarity">
    <text evidence="1">Belongs to the PPR family. P subfamily.</text>
</comment>
<dbReference type="GO" id="GO:0005739">
    <property type="term" value="C:mitochondrion"/>
    <property type="evidence" value="ECO:0007669"/>
    <property type="project" value="TreeGrafter"/>
</dbReference>
<dbReference type="GO" id="GO:0003729">
    <property type="term" value="F:mRNA binding"/>
    <property type="evidence" value="ECO:0007669"/>
    <property type="project" value="UniProtKB-ARBA"/>
</dbReference>
<dbReference type="PANTHER" id="PTHR45717">
    <property type="entry name" value="OS12G0527900 PROTEIN"/>
    <property type="match status" value="1"/>
</dbReference>
<dbReference type="EMBL" id="JRKL02000015">
    <property type="protein sequence ID" value="KAF3976501.1"/>
    <property type="molecule type" value="Genomic_DNA"/>
</dbReference>
<sequence>MANRSLFTTLIRRVKHQLGATSPWRPISSKSSPLNVTAQSGIGNKDLMTEILRLKSPKRSAITLLQNRAEQGHKLSISELRRITRQLIKSKRHDHALEIVTWMEARNGFWMSPGDHAVKLELIIKVCGLREGEDYFTRLTDSASKKAACLALLHGYVKERDTKNAEALMVKLSGMGLIVTTHPFNEMMKLYMATSQCEKVPLVIQQMKRNNLPRNVLSYNLWMNACGEVSGVASAEMVYKEMVSDKNIQVGWSTLSTLANIYIKAGLVDKAILVLKNAEEKLSTCNRLGYFFLITLYASLNDKEGVLRLWEGSKAVGGRITCSNYMCVLSCLVKLGDIVEAERIFMEWESSFRNYDIRVSNVLLGAYMRNGMIDKAESLHLHTLERGGCPNYKTWEILMEGWVKSKNMDKAIDAMKKGFAMLKHCDWRPSHGILMAIAEYFEKHGSFEDANWYIRLIHGFGLASLPLYKSLLRMHLKAKRPAFDILKMMEKDKIEMDDETSALVQTFNIHEEKLTHEILEGRCHLGTFPSGRLWQSTDKIINYHFWR</sequence>
<dbReference type="AlphaFoldDB" id="A0A8J4S5J4"/>
<evidence type="ECO:0000313" key="5">
    <source>
        <dbReference type="Proteomes" id="UP000737018"/>
    </source>
</evidence>
<dbReference type="PROSITE" id="PS51375">
    <property type="entry name" value="PPR"/>
    <property type="match status" value="1"/>
</dbReference>
<comment type="caution">
    <text evidence="4">The sequence shown here is derived from an EMBL/GenBank/DDBJ whole genome shotgun (WGS) entry which is preliminary data.</text>
</comment>
<reference evidence="4" key="1">
    <citation type="submission" date="2020-03" db="EMBL/GenBank/DDBJ databases">
        <title>Castanea mollissima Vanexum genome sequencing.</title>
        <authorList>
            <person name="Staton M."/>
        </authorList>
    </citation>
    <scope>NUCLEOTIDE SEQUENCE</scope>
    <source>
        <tissue evidence="4">Leaf</tissue>
    </source>
</reference>
<dbReference type="Gene3D" id="1.25.40.10">
    <property type="entry name" value="Tetratricopeptide repeat domain"/>
    <property type="match status" value="2"/>
</dbReference>
<evidence type="ECO:0000256" key="2">
    <source>
        <dbReference type="ARBA" id="ARBA00022737"/>
    </source>
</evidence>
<dbReference type="OrthoDB" id="1146105at2759"/>
<evidence type="ECO:0008006" key="6">
    <source>
        <dbReference type="Google" id="ProtNLM"/>
    </source>
</evidence>
<dbReference type="Proteomes" id="UP000737018">
    <property type="component" value="Unassembled WGS sequence"/>
</dbReference>
<accession>A0A8J4S5J4</accession>
<feature type="repeat" description="PPR" evidence="3">
    <location>
        <begin position="356"/>
        <end position="390"/>
    </location>
</feature>
<dbReference type="FunFam" id="1.25.40.10:FF:000760">
    <property type="entry name" value="Pentatricopeptide repeat-containing protein At5g27460"/>
    <property type="match status" value="1"/>
</dbReference>
<keyword evidence="2" id="KW-0677">Repeat</keyword>
<keyword evidence="5" id="KW-1185">Reference proteome</keyword>
<proteinExistence type="inferred from homology"/>
<protein>
    <recommendedName>
        <fullName evidence="6">Pentatricopeptide repeat-containing protein</fullName>
    </recommendedName>
</protein>
<name>A0A8J4S5J4_9ROSI</name>